<evidence type="ECO:0000313" key="2">
    <source>
        <dbReference type="EMBL" id="MFJ1268472.1"/>
    </source>
</evidence>
<evidence type="ECO:0000313" key="3">
    <source>
        <dbReference type="Proteomes" id="UP001615550"/>
    </source>
</evidence>
<dbReference type="PANTHER" id="PTHR30251:SF4">
    <property type="entry name" value="SLR1668 PROTEIN"/>
    <property type="match status" value="1"/>
</dbReference>
<keyword evidence="3" id="KW-1185">Reference proteome</keyword>
<name>A0ABW8D8G6_9GAMM</name>
<evidence type="ECO:0000259" key="1">
    <source>
        <dbReference type="Pfam" id="PF00345"/>
    </source>
</evidence>
<dbReference type="InterPro" id="IPR013783">
    <property type="entry name" value="Ig-like_fold"/>
</dbReference>
<dbReference type="Proteomes" id="UP001615550">
    <property type="component" value="Unassembled WGS sequence"/>
</dbReference>
<gene>
    <name evidence="2" type="ORF">ACD661_07900</name>
</gene>
<proteinExistence type="predicted"/>
<dbReference type="InterPro" id="IPR008962">
    <property type="entry name" value="PapD-like_sf"/>
</dbReference>
<organism evidence="2 3">
    <name type="scientific">Legionella lytica</name>
    <dbReference type="NCBI Taxonomy" id="96232"/>
    <lineage>
        <taxon>Bacteria</taxon>
        <taxon>Pseudomonadati</taxon>
        <taxon>Pseudomonadota</taxon>
        <taxon>Gammaproteobacteria</taxon>
        <taxon>Legionellales</taxon>
        <taxon>Legionellaceae</taxon>
        <taxon>Legionella</taxon>
    </lineage>
</organism>
<protein>
    <submittedName>
        <fullName evidence="2">Molecular chaperone</fullName>
    </submittedName>
</protein>
<dbReference type="InterPro" id="IPR050643">
    <property type="entry name" value="Periplasmic_pilus_chap"/>
</dbReference>
<dbReference type="RefSeq" id="WP_400187321.1">
    <property type="nucleotide sequence ID" value="NZ_JBGORX010000002.1"/>
</dbReference>
<sequence>MGVSPTLLTISPQQSVANLILNNEKAEPVTIQLEMVRWQQIKGKDVYTATEALIATPQIFILPPNGSQTVRLGQENPSFGEHEQAYRLFIQEVVPKLNIKRKGELRMALRISLPVIIKAATPVRQKLSWQVLTPHSPMLRLRAENKGTNVLFINLLQAYTRGKQPATKPEVTFVYLLPGSKAEWTLPALTKNKVTSIKAFINDQTSVINVD</sequence>
<dbReference type="InterPro" id="IPR016147">
    <property type="entry name" value="Pili_assmbl_chaperone_N"/>
</dbReference>
<comment type="caution">
    <text evidence="2">The sequence shown here is derived from an EMBL/GenBank/DDBJ whole genome shotgun (WGS) entry which is preliminary data.</text>
</comment>
<dbReference type="EMBL" id="JBGORX010000002">
    <property type="protein sequence ID" value="MFJ1268472.1"/>
    <property type="molecule type" value="Genomic_DNA"/>
</dbReference>
<feature type="domain" description="Pili assembly chaperone N-terminal" evidence="1">
    <location>
        <begin position="3"/>
        <end position="118"/>
    </location>
</feature>
<dbReference type="Pfam" id="PF00345">
    <property type="entry name" value="PapD_N"/>
    <property type="match status" value="1"/>
</dbReference>
<reference evidence="2 3" key="1">
    <citation type="submission" date="2024-08" db="EMBL/GenBank/DDBJ databases">
        <title>Draft Genome Sequence of Legionella lytica strain DSB2004, Isolated From a Fire Sprinkler System.</title>
        <authorList>
            <person name="Everhart A.D."/>
            <person name="Kidane D.T."/>
            <person name="Farone A.L."/>
            <person name="Farone M.B."/>
        </authorList>
    </citation>
    <scope>NUCLEOTIDE SEQUENCE [LARGE SCALE GENOMIC DNA]</scope>
    <source>
        <strain evidence="2 3">DSB2004</strain>
    </source>
</reference>
<dbReference type="Gene3D" id="2.60.40.10">
    <property type="entry name" value="Immunoglobulins"/>
    <property type="match status" value="1"/>
</dbReference>
<dbReference type="PANTHER" id="PTHR30251">
    <property type="entry name" value="PILUS ASSEMBLY CHAPERONE"/>
    <property type="match status" value="1"/>
</dbReference>
<accession>A0ABW8D8G6</accession>
<dbReference type="SUPFAM" id="SSF49354">
    <property type="entry name" value="PapD-like"/>
    <property type="match status" value="1"/>
</dbReference>